<dbReference type="InterPro" id="IPR012967">
    <property type="entry name" value="COMT_dimerisation"/>
</dbReference>
<dbReference type="GO" id="GO:0016491">
    <property type="term" value="F:oxidoreductase activity"/>
    <property type="evidence" value="ECO:0007669"/>
    <property type="project" value="InterPro"/>
</dbReference>
<evidence type="ECO:0000256" key="1">
    <source>
        <dbReference type="ARBA" id="ARBA00022603"/>
    </source>
</evidence>
<evidence type="ECO:0000259" key="6">
    <source>
        <dbReference type="Pfam" id="PF08100"/>
    </source>
</evidence>
<dbReference type="Gene3D" id="1.10.10.10">
    <property type="entry name" value="Winged helix-like DNA-binding domain superfamily/Winged helix DNA-binding domain"/>
    <property type="match status" value="1"/>
</dbReference>
<dbReference type="AlphaFoldDB" id="A0AAN9UHC8"/>
<accession>A0AAN9UHC8</accession>
<dbReference type="Proteomes" id="UP001320245">
    <property type="component" value="Unassembled WGS sequence"/>
</dbReference>
<evidence type="ECO:0000256" key="4">
    <source>
        <dbReference type="ARBA" id="ARBA00023604"/>
    </source>
</evidence>
<dbReference type="GO" id="GO:0032259">
    <property type="term" value="P:methylation"/>
    <property type="evidence" value="ECO:0007669"/>
    <property type="project" value="UniProtKB-KW"/>
</dbReference>
<name>A0AAN9UHC8_9PEZI</name>
<evidence type="ECO:0000259" key="5">
    <source>
        <dbReference type="Pfam" id="PF00891"/>
    </source>
</evidence>
<dbReference type="SUPFAM" id="SSF53335">
    <property type="entry name" value="S-adenosyl-L-methionine-dependent methyltransferases"/>
    <property type="match status" value="1"/>
</dbReference>
<dbReference type="GO" id="GO:0008171">
    <property type="term" value="F:O-methyltransferase activity"/>
    <property type="evidence" value="ECO:0007669"/>
    <property type="project" value="InterPro"/>
</dbReference>
<dbReference type="Gene3D" id="3.40.50.150">
    <property type="entry name" value="Vaccinia Virus protein VP39"/>
    <property type="match status" value="1"/>
</dbReference>
<dbReference type="Pfam" id="PF00891">
    <property type="entry name" value="Methyltransf_2"/>
    <property type="match status" value="1"/>
</dbReference>
<keyword evidence="2" id="KW-0808">Transferase</keyword>
<dbReference type="InterPro" id="IPR016461">
    <property type="entry name" value="COMT-like"/>
</dbReference>
<dbReference type="PANTHER" id="PTHR34598">
    <property type="entry name" value="BLL6449 PROTEIN"/>
    <property type="match status" value="1"/>
</dbReference>
<dbReference type="PANTHER" id="PTHR34598:SF3">
    <property type="entry name" value="OXIDOREDUCTASE AN1597"/>
    <property type="match status" value="1"/>
</dbReference>
<dbReference type="InterPro" id="IPR036388">
    <property type="entry name" value="WH-like_DNA-bd_sf"/>
</dbReference>
<keyword evidence="8" id="KW-1185">Reference proteome</keyword>
<dbReference type="NCBIfam" id="NF041278">
    <property type="entry name" value="CmcJ_NvfI_EfuI"/>
    <property type="match status" value="1"/>
</dbReference>
<feature type="domain" description="O-methyltransferase C-terminal" evidence="5">
    <location>
        <begin position="217"/>
        <end position="371"/>
    </location>
</feature>
<gene>
    <name evidence="7" type="ORF">SLS53_002444</name>
</gene>
<evidence type="ECO:0000313" key="8">
    <source>
        <dbReference type="Proteomes" id="UP001320245"/>
    </source>
</evidence>
<proteinExistence type="inferred from homology"/>
<evidence type="ECO:0000256" key="2">
    <source>
        <dbReference type="ARBA" id="ARBA00022679"/>
    </source>
</evidence>
<evidence type="ECO:0000313" key="7">
    <source>
        <dbReference type="EMBL" id="KAK7746485.1"/>
    </source>
</evidence>
<dbReference type="SUPFAM" id="SSF46785">
    <property type="entry name" value="Winged helix' DNA-binding domain"/>
    <property type="match status" value="1"/>
</dbReference>
<organism evidence="7 8">
    <name type="scientific">Cytospora paraplurivora</name>
    <dbReference type="NCBI Taxonomy" id="2898453"/>
    <lineage>
        <taxon>Eukaryota</taxon>
        <taxon>Fungi</taxon>
        <taxon>Dikarya</taxon>
        <taxon>Ascomycota</taxon>
        <taxon>Pezizomycotina</taxon>
        <taxon>Sordariomycetes</taxon>
        <taxon>Sordariomycetidae</taxon>
        <taxon>Diaporthales</taxon>
        <taxon>Cytosporaceae</taxon>
        <taxon>Cytospora</taxon>
    </lineage>
</organism>
<keyword evidence="3" id="KW-0949">S-adenosyl-L-methionine</keyword>
<dbReference type="InterPro" id="IPR036390">
    <property type="entry name" value="WH_DNA-bd_sf"/>
</dbReference>
<dbReference type="GO" id="GO:0046983">
    <property type="term" value="F:protein dimerization activity"/>
    <property type="evidence" value="ECO:0007669"/>
    <property type="project" value="InterPro"/>
</dbReference>
<dbReference type="InterPro" id="IPR044053">
    <property type="entry name" value="AsaB-like"/>
</dbReference>
<reference evidence="7 8" key="1">
    <citation type="journal article" date="2023" name="PLoS ONE">
        <title>Cytospora paraplurivora sp. nov. isolated from orchards with fruit tree decline syndrome in Ontario, Canada.</title>
        <authorList>
            <person name="Ilyukhin E."/>
            <person name="Nguyen H.D.T."/>
            <person name="Castle A.J."/>
            <person name="Ellouze W."/>
        </authorList>
    </citation>
    <scope>NUCLEOTIDE SEQUENCE [LARGE SCALE GENOMIC DNA]</scope>
    <source>
        <strain evidence="7 8">FDS-564</strain>
    </source>
</reference>
<dbReference type="PROSITE" id="PS51683">
    <property type="entry name" value="SAM_OMT_II"/>
    <property type="match status" value="1"/>
</dbReference>
<keyword evidence="1" id="KW-0489">Methyltransferase</keyword>
<feature type="domain" description="O-methyltransferase dimerisation" evidence="6">
    <location>
        <begin position="70"/>
        <end position="131"/>
    </location>
</feature>
<dbReference type="InterPro" id="IPR001077">
    <property type="entry name" value="COMT_C"/>
</dbReference>
<dbReference type="EMBL" id="JAJSPL020000006">
    <property type="protein sequence ID" value="KAK7746485.1"/>
    <property type="molecule type" value="Genomic_DNA"/>
</dbReference>
<evidence type="ECO:0000256" key="3">
    <source>
        <dbReference type="ARBA" id="ARBA00022691"/>
    </source>
</evidence>
<sequence length="686" mass="77547">MADVLVDLVASLCRCLDTLKNGEAGRDIHRALHGHEGLPDKAAYERSAQAVDLLHETLQLLEPSTLVLADHFFGYTKTKCLCAAVELDIPDILKEEPKPIARISKESGANPERLAQVLRSLVNHVLLLREHWTQWRNWINLYGNQFYDIARGIPASCKEDSGRNAAQHNFNTDKDMFTYFQEQGWSSQLHTTLSGGATAQAPGILADYPWGELEGSTFLDVGGGTGGLVTLVLRANPTLHAGILDLPHIIDQASTNFHSLDGIYADVGSRIEKSNLFAGDFLQEVPQFEVYTMKWCLHDWNDSKAITVLRNIRKAMKLSTRSRLIILESVLTDGRMGHLSGYADINMMTTAHSGQERSEDQWMALAQQTGWKLRKIYPLRNSWAWAIEFTPSLSSSHIDPNASLLRFPAPPPGQSISSEAVFLEPWNPSKGNPFIRSSPALGYERSNINWVTRPIQVRDARPFKEQFSLDTHGFSYTDDSTIMEESVLDALRRNDKPIIEESYYSHIEGLLKRELGAKRVIIFDHTIRQRDPGRDRTHNAAGQEQPATMVHCDQTSMAAQKRLEQNLDPGENMEELLSMKRVILVNVWRPLRGPVEDWPLGTIDYRSLVTEDVHNVDLWTGMYENHRQTVALEANDAQLWWYLHGHRIDEVTMIKIWDSQPGDGAKCTFESRLLYPDTKHQPQGKS</sequence>
<comment type="similarity">
    <text evidence="4">Belongs to the asaB hydroxylase/desaturase family.</text>
</comment>
<dbReference type="InterPro" id="IPR029063">
    <property type="entry name" value="SAM-dependent_MTases_sf"/>
</dbReference>
<comment type="caution">
    <text evidence="7">The sequence shown here is derived from an EMBL/GenBank/DDBJ whole genome shotgun (WGS) entry which is preliminary data.</text>
</comment>
<evidence type="ECO:0008006" key="9">
    <source>
        <dbReference type="Google" id="ProtNLM"/>
    </source>
</evidence>
<dbReference type="Pfam" id="PF08100">
    <property type="entry name" value="Dimerisation"/>
    <property type="match status" value="1"/>
</dbReference>
<protein>
    <recommendedName>
        <fullName evidence="9">O-methyltransferase domain-containing protein</fullName>
    </recommendedName>
</protein>